<dbReference type="InterPro" id="IPR024761">
    <property type="entry name" value="TFIIIC_delta_N"/>
</dbReference>
<dbReference type="InterPro" id="IPR044230">
    <property type="entry name" value="GTF3C4"/>
</dbReference>
<protein>
    <recommendedName>
        <fullName evidence="1">Transcription factor IIIC 90kDa subunit N-terminal domain-containing protein</fullName>
    </recommendedName>
</protein>
<reference evidence="2 3" key="1">
    <citation type="submission" date="2019-02" db="EMBL/GenBank/DDBJ databases">
        <title>Genome sequencing of the rare red list fungi Dentipellis fragilis.</title>
        <authorList>
            <person name="Buettner E."/>
            <person name="Kellner H."/>
        </authorList>
    </citation>
    <scope>NUCLEOTIDE SEQUENCE [LARGE SCALE GENOMIC DNA]</scope>
    <source>
        <strain evidence="2 3">DSM 105465</strain>
    </source>
</reference>
<dbReference type="GO" id="GO:0000127">
    <property type="term" value="C:transcription factor TFIIIC complex"/>
    <property type="evidence" value="ECO:0007669"/>
    <property type="project" value="InterPro"/>
</dbReference>
<dbReference type="Pfam" id="PF12657">
    <property type="entry name" value="TFIIIC_delta"/>
    <property type="match status" value="1"/>
</dbReference>
<accession>A0A4Y9ZCE2</accession>
<dbReference type="PANTHER" id="PTHR15496:SF2">
    <property type="entry name" value="GENERAL TRANSCRIPTION FACTOR 3C POLYPEPTIDE 4"/>
    <property type="match status" value="1"/>
</dbReference>
<dbReference type="InterPro" id="IPR036322">
    <property type="entry name" value="WD40_repeat_dom_sf"/>
</dbReference>
<feature type="domain" description="Transcription factor IIIC 90kDa subunit N-terminal" evidence="1">
    <location>
        <begin position="26"/>
        <end position="278"/>
    </location>
</feature>
<proteinExistence type="predicted"/>
<name>A0A4Y9ZCE2_9AGAM</name>
<evidence type="ECO:0000259" key="1">
    <source>
        <dbReference type="Pfam" id="PF12657"/>
    </source>
</evidence>
<dbReference type="Proteomes" id="UP000298327">
    <property type="component" value="Unassembled WGS sequence"/>
</dbReference>
<keyword evidence="3" id="KW-1185">Reference proteome</keyword>
<sequence length="791" mass="86641">MSHVPVYTALSIPVASSFPSVNCLQWTSNGQIIFVAKNAIYILTPDPGINFDSSSTVKSPQVGENEAIKPLDLFRTVIECDRVILHHWPSESQEWGSVALGSLDISLRSVTASPGSLTADGRCLLAVLNSNLELSLWGPVKNHLKGRWDKLQDITSFLKTVGAGDAESEIQRLLQAQTVCASWSTQADFSVTPSPDHDGSLLAVGNRAGSVVFLRLLDMPVEENYFEHTASITVTKRWVNHLAWSPWSSSGSNKCTATLACGSSDGSVMLIDVVQTLVPDDQQTAFQSGFSVEHEVRLSAYVPECVDDRGITGMSWIDLPKRQPILVFCKAGTVHLWSRSMEDDRWSGSRHFRLRTQKVSAGSSFLYPVSGIEYFATRDVLVVTLSDGTLHVVYQISTDPVLDLSGSHQTEQPTSLGLSNLSRTVFTQTEGSAVPKAEINHISGFVAYDKLSTVAWIQEGSCPSDFSYKHDAKHNSVLVVTELWDEHQDDRIITMLTDALITARAARGEAPLHILRPLFLHLRNPGALERLHSHMLTILEAHISDEALHRNIPAWIGELDEAVRTAFRKSLVQHLFGSDDLLSLRLRLATADFCWKYAPTPQAQGEYGAVAQGLLNSISHRIRRTLVRHLSAVTNTLRENDTPFVLRVVIQSLLAGSPPELQAEAQALSSAVAAVGQNPEFSETSTSLEEKCPACGVNVPLHDMYNADMRRLYPEGVPPVRSEDTRCRLRLASTGRSQLDSAGTTPGPCAGAAFLVIQEFVSPAVFCTGAGYRTLSFPEDPERISPTEKKT</sequence>
<dbReference type="InterPro" id="IPR015943">
    <property type="entry name" value="WD40/YVTN_repeat-like_dom_sf"/>
</dbReference>
<dbReference type="PANTHER" id="PTHR15496">
    <property type="entry name" value="GENERAL TRANSCRIPTION FACTOR 3C POLYPEPTIDE 4 FAMILY"/>
    <property type="match status" value="1"/>
</dbReference>
<dbReference type="OrthoDB" id="421374at2759"/>
<evidence type="ECO:0000313" key="2">
    <source>
        <dbReference type="EMBL" id="TFY72445.1"/>
    </source>
</evidence>
<comment type="caution">
    <text evidence="2">The sequence shown here is derived from an EMBL/GenBank/DDBJ whole genome shotgun (WGS) entry which is preliminary data.</text>
</comment>
<organism evidence="2 3">
    <name type="scientific">Dentipellis fragilis</name>
    <dbReference type="NCBI Taxonomy" id="205917"/>
    <lineage>
        <taxon>Eukaryota</taxon>
        <taxon>Fungi</taxon>
        <taxon>Dikarya</taxon>
        <taxon>Basidiomycota</taxon>
        <taxon>Agaricomycotina</taxon>
        <taxon>Agaricomycetes</taxon>
        <taxon>Russulales</taxon>
        <taxon>Hericiaceae</taxon>
        <taxon>Dentipellis</taxon>
    </lineage>
</organism>
<dbReference type="Gene3D" id="2.130.10.10">
    <property type="entry name" value="YVTN repeat-like/Quinoprotein amine dehydrogenase"/>
    <property type="match status" value="1"/>
</dbReference>
<dbReference type="AlphaFoldDB" id="A0A4Y9ZCE2"/>
<evidence type="ECO:0000313" key="3">
    <source>
        <dbReference type="Proteomes" id="UP000298327"/>
    </source>
</evidence>
<dbReference type="GO" id="GO:0006384">
    <property type="term" value="P:transcription initiation at RNA polymerase III promoter"/>
    <property type="evidence" value="ECO:0007669"/>
    <property type="project" value="InterPro"/>
</dbReference>
<dbReference type="STRING" id="205917.A0A4Y9ZCE2"/>
<dbReference type="EMBL" id="SEOQ01000014">
    <property type="protein sequence ID" value="TFY72445.1"/>
    <property type="molecule type" value="Genomic_DNA"/>
</dbReference>
<dbReference type="GO" id="GO:0004402">
    <property type="term" value="F:histone acetyltransferase activity"/>
    <property type="evidence" value="ECO:0007669"/>
    <property type="project" value="InterPro"/>
</dbReference>
<gene>
    <name evidence="2" type="ORF">EVG20_g550</name>
</gene>
<dbReference type="SUPFAM" id="SSF50978">
    <property type="entry name" value="WD40 repeat-like"/>
    <property type="match status" value="1"/>
</dbReference>